<keyword evidence="2" id="KW-1185">Reference proteome</keyword>
<accession>D7SHT3</accession>
<dbReference type="AlphaFoldDB" id="D7SHT3"/>
<reference evidence="2" key="1">
    <citation type="journal article" date="2007" name="Nature">
        <title>The grapevine genome sequence suggests ancestral hexaploidization in major angiosperm phyla.</title>
        <authorList>
            <consortium name="The French-Italian Public Consortium for Grapevine Genome Characterization."/>
            <person name="Jaillon O."/>
            <person name="Aury J.-M."/>
            <person name="Noel B."/>
            <person name="Policriti A."/>
            <person name="Clepet C."/>
            <person name="Casagrande A."/>
            <person name="Choisne N."/>
            <person name="Aubourg S."/>
            <person name="Vitulo N."/>
            <person name="Jubin C."/>
            <person name="Vezzi A."/>
            <person name="Legeai F."/>
            <person name="Hugueney P."/>
            <person name="Dasilva C."/>
            <person name="Horner D."/>
            <person name="Mica E."/>
            <person name="Jublot D."/>
            <person name="Poulain J."/>
            <person name="Bruyere C."/>
            <person name="Billault A."/>
            <person name="Segurens B."/>
            <person name="Gouyvenoux M."/>
            <person name="Ugarte E."/>
            <person name="Cattonaro F."/>
            <person name="Anthouard V."/>
            <person name="Vico V."/>
            <person name="Del Fabbro C."/>
            <person name="Alaux M."/>
            <person name="Di Gaspero G."/>
            <person name="Dumas V."/>
            <person name="Felice N."/>
            <person name="Paillard S."/>
            <person name="Juman I."/>
            <person name="Moroldo M."/>
            <person name="Scalabrin S."/>
            <person name="Canaguier A."/>
            <person name="Le Clainche I."/>
            <person name="Malacrida G."/>
            <person name="Durand E."/>
            <person name="Pesole G."/>
            <person name="Laucou V."/>
            <person name="Chatelet P."/>
            <person name="Merdinoglu D."/>
            <person name="Delledonne M."/>
            <person name="Pezzotti M."/>
            <person name="Lecharny A."/>
            <person name="Scarpelli C."/>
            <person name="Artiguenave F."/>
            <person name="Pe M.E."/>
            <person name="Valle G."/>
            <person name="Morgante M."/>
            <person name="Caboche M."/>
            <person name="Adam-Blondon A.-F."/>
            <person name="Weissenbach J."/>
            <person name="Quetier F."/>
            <person name="Wincker P."/>
        </authorList>
    </citation>
    <scope>NUCLEOTIDE SEQUENCE [LARGE SCALE GENOMIC DNA]</scope>
    <source>
        <strain evidence="2">cv. Pinot noir / PN40024</strain>
    </source>
</reference>
<dbReference type="PaxDb" id="29760-VIT_17s0000g08190.t01"/>
<sequence length="59" mass="6988">MSFTFRTRFSLVSKIGFNLNLQDILWKVLILLCDLCLVRYLCMIWKLTFSCSLLSPIRI</sequence>
<gene>
    <name evidence="1" type="ordered locus">VIT_17s0000g08190</name>
</gene>
<organism evidence="1 2">
    <name type="scientific">Vitis vinifera</name>
    <name type="common">Grape</name>
    <dbReference type="NCBI Taxonomy" id="29760"/>
    <lineage>
        <taxon>Eukaryota</taxon>
        <taxon>Viridiplantae</taxon>
        <taxon>Streptophyta</taxon>
        <taxon>Embryophyta</taxon>
        <taxon>Tracheophyta</taxon>
        <taxon>Spermatophyta</taxon>
        <taxon>Magnoliopsida</taxon>
        <taxon>eudicotyledons</taxon>
        <taxon>Gunneridae</taxon>
        <taxon>Pentapetalae</taxon>
        <taxon>rosids</taxon>
        <taxon>Vitales</taxon>
        <taxon>Vitaceae</taxon>
        <taxon>Viteae</taxon>
        <taxon>Vitis</taxon>
    </lineage>
</organism>
<dbReference type="Proteomes" id="UP000009183">
    <property type="component" value="Chromosome 17"/>
</dbReference>
<evidence type="ECO:0000313" key="2">
    <source>
        <dbReference type="Proteomes" id="UP000009183"/>
    </source>
</evidence>
<dbReference type="EMBL" id="FN594950">
    <property type="protein sequence ID" value="CBI15043.3"/>
    <property type="molecule type" value="Genomic_DNA"/>
</dbReference>
<dbReference type="InParanoid" id="D7SHT3"/>
<dbReference type="HOGENOM" id="CLU_2965610_0_0_1"/>
<proteinExistence type="predicted"/>
<name>D7SHT3_VITVI</name>
<protein>
    <submittedName>
        <fullName evidence="1">Uncharacterized protein</fullName>
    </submittedName>
</protein>
<evidence type="ECO:0000313" key="1">
    <source>
        <dbReference type="EMBL" id="CBI15043.3"/>
    </source>
</evidence>